<reference evidence="2" key="1">
    <citation type="submission" date="2024-07" db="EMBL/GenBank/DDBJ databases">
        <title>Two chromosome-level genome assemblies of Korean endemic species Abeliophyllum distichum and Forsythia ovata (Oleaceae).</title>
        <authorList>
            <person name="Jang H."/>
        </authorList>
    </citation>
    <scope>NUCLEOTIDE SEQUENCE [LARGE SCALE GENOMIC DNA]</scope>
</reference>
<evidence type="ECO:0000313" key="1">
    <source>
        <dbReference type="EMBL" id="KAL2468636.1"/>
    </source>
</evidence>
<dbReference type="EMBL" id="JBFOLJ010000016">
    <property type="protein sequence ID" value="KAL2468636.1"/>
    <property type="molecule type" value="Genomic_DNA"/>
</dbReference>
<dbReference type="AlphaFoldDB" id="A0ABD1PXH3"/>
<dbReference type="Proteomes" id="UP001604277">
    <property type="component" value="Unassembled WGS sequence"/>
</dbReference>
<sequence length="257" mass="29226">MQKPNNDPHLISISLPQPKIRVKFPKLLMKSMHRRNHRGSNESNVDQKKASKNGDFLRKRIGFIILNACGSRKAQEMCSSCDQPEETGNAGDSNLKNSGSFVTQDVTFSKSHSCDEILEAKESAVLEEKVHGEKSGEVDKKLVKMPTKISKFFRNRLGFPFRKWKLDEKINGGASQINCSKNLDEIRRVKPIYERIRSGKCVSEKVIKQDHGEEEERSEVELCKKRILMGEKCRPLNMSGALHYDTDGVLLPEEVRL</sequence>
<organism evidence="1 2">
    <name type="scientific">Forsythia ovata</name>
    <dbReference type="NCBI Taxonomy" id="205694"/>
    <lineage>
        <taxon>Eukaryota</taxon>
        <taxon>Viridiplantae</taxon>
        <taxon>Streptophyta</taxon>
        <taxon>Embryophyta</taxon>
        <taxon>Tracheophyta</taxon>
        <taxon>Spermatophyta</taxon>
        <taxon>Magnoliopsida</taxon>
        <taxon>eudicotyledons</taxon>
        <taxon>Gunneridae</taxon>
        <taxon>Pentapetalae</taxon>
        <taxon>asterids</taxon>
        <taxon>lamiids</taxon>
        <taxon>Lamiales</taxon>
        <taxon>Oleaceae</taxon>
        <taxon>Forsythieae</taxon>
        <taxon>Forsythia</taxon>
    </lineage>
</organism>
<name>A0ABD1PXH3_9LAMI</name>
<gene>
    <name evidence="1" type="ORF">Fot_50212</name>
</gene>
<proteinExistence type="predicted"/>
<comment type="caution">
    <text evidence="1">The sequence shown here is derived from an EMBL/GenBank/DDBJ whole genome shotgun (WGS) entry which is preliminary data.</text>
</comment>
<dbReference type="PANTHER" id="PTHR33237">
    <property type="entry name" value="F2P16.13 PROTEIN-RELATED"/>
    <property type="match status" value="1"/>
</dbReference>
<dbReference type="PANTHER" id="PTHR33237:SF39">
    <property type="match status" value="1"/>
</dbReference>
<protein>
    <submittedName>
        <fullName evidence="1">Uncharacterized protein</fullName>
    </submittedName>
</protein>
<evidence type="ECO:0000313" key="2">
    <source>
        <dbReference type="Proteomes" id="UP001604277"/>
    </source>
</evidence>
<keyword evidence="2" id="KW-1185">Reference proteome</keyword>
<accession>A0ABD1PXH3</accession>